<dbReference type="SUPFAM" id="SSF53474">
    <property type="entry name" value="alpha/beta-Hydrolases"/>
    <property type="match status" value="1"/>
</dbReference>
<dbReference type="OrthoDB" id="2472181at2"/>
<dbReference type="Gene3D" id="3.30.559.30">
    <property type="entry name" value="Nonribosomal peptide synthetase, condensation domain"/>
    <property type="match status" value="1"/>
</dbReference>
<dbReference type="InterPro" id="IPR045851">
    <property type="entry name" value="AMP-bd_C_sf"/>
</dbReference>
<dbReference type="InterPro" id="IPR000873">
    <property type="entry name" value="AMP-dep_synth/lig_dom"/>
</dbReference>
<name>A0A369V051_9ACTN</name>
<dbReference type="SUPFAM" id="SSF52777">
    <property type="entry name" value="CoA-dependent acyltransferases"/>
    <property type="match status" value="1"/>
</dbReference>
<dbReference type="PANTHER" id="PTHR45527">
    <property type="entry name" value="NONRIBOSOMAL PEPTIDE SYNTHETASE"/>
    <property type="match status" value="1"/>
</dbReference>
<dbReference type="Pfam" id="PF00550">
    <property type="entry name" value="PP-binding"/>
    <property type="match status" value="1"/>
</dbReference>
<dbReference type="Gene3D" id="1.10.1200.10">
    <property type="entry name" value="ACP-like"/>
    <property type="match status" value="1"/>
</dbReference>
<dbReference type="InterPro" id="IPR029058">
    <property type="entry name" value="AB_hydrolase_fold"/>
</dbReference>
<dbReference type="NCBIfam" id="TIGR01733">
    <property type="entry name" value="AA-adenyl-dom"/>
    <property type="match status" value="1"/>
</dbReference>
<dbReference type="Pfam" id="PF00975">
    <property type="entry name" value="Thioesterase"/>
    <property type="match status" value="1"/>
</dbReference>
<accession>A0A369V051</accession>
<dbReference type="AlphaFoldDB" id="A0A369V051"/>
<dbReference type="InterPro" id="IPR009081">
    <property type="entry name" value="PP-bd_ACP"/>
</dbReference>
<dbReference type="PROSITE" id="PS00455">
    <property type="entry name" value="AMP_BINDING"/>
    <property type="match status" value="1"/>
</dbReference>
<dbReference type="SUPFAM" id="SSF47336">
    <property type="entry name" value="ACP-like"/>
    <property type="match status" value="1"/>
</dbReference>
<dbReference type="EMBL" id="QQBH01000019">
    <property type="protein sequence ID" value="RDD86151.1"/>
    <property type="molecule type" value="Genomic_DNA"/>
</dbReference>
<dbReference type="GO" id="GO:0044550">
    <property type="term" value="P:secondary metabolite biosynthetic process"/>
    <property type="evidence" value="ECO:0007669"/>
    <property type="project" value="TreeGrafter"/>
</dbReference>
<feature type="region of interest" description="Disordered" evidence="1">
    <location>
        <begin position="1"/>
        <end position="30"/>
    </location>
</feature>
<dbReference type="Gene3D" id="3.40.50.980">
    <property type="match status" value="2"/>
</dbReference>
<dbReference type="Gene3D" id="3.40.50.1820">
    <property type="entry name" value="alpha/beta hydrolase"/>
    <property type="match status" value="1"/>
</dbReference>
<dbReference type="GO" id="GO:0005737">
    <property type="term" value="C:cytoplasm"/>
    <property type="evidence" value="ECO:0007669"/>
    <property type="project" value="TreeGrafter"/>
</dbReference>
<dbReference type="InterPro" id="IPR025110">
    <property type="entry name" value="AMP-bd_C"/>
</dbReference>
<dbReference type="Proteomes" id="UP000253742">
    <property type="component" value="Unassembled WGS sequence"/>
</dbReference>
<dbReference type="Gene3D" id="2.30.38.10">
    <property type="entry name" value="Luciferase, Domain 3"/>
    <property type="match status" value="1"/>
</dbReference>
<dbReference type="SUPFAM" id="SSF56801">
    <property type="entry name" value="Acetyl-CoA synthetase-like"/>
    <property type="match status" value="1"/>
</dbReference>
<dbReference type="PANTHER" id="PTHR45527:SF1">
    <property type="entry name" value="FATTY ACID SYNTHASE"/>
    <property type="match status" value="1"/>
</dbReference>
<comment type="caution">
    <text evidence="3">The sequence shown here is derived from an EMBL/GenBank/DDBJ whole genome shotgun (WGS) entry which is preliminary data.</text>
</comment>
<gene>
    <name evidence="3" type="ORF">DVZ84_25590</name>
</gene>
<dbReference type="CDD" id="cd05930">
    <property type="entry name" value="A_NRPS"/>
    <property type="match status" value="1"/>
</dbReference>
<dbReference type="PROSITE" id="PS50075">
    <property type="entry name" value="CARRIER"/>
    <property type="match status" value="1"/>
</dbReference>
<dbReference type="Gene3D" id="3.30.300.30">
    <property type="match status" value="1"/>
</dbReference>
<evidence type="ECO:0000259" key="2">
    <source>
        <dbReference type="PROSITE" id="PS50075"/>
    </source>
</evidence>
<feature type="compositionally biased region" description="Polar residues" evidence="1">
    <location>
        <begin position="1"/>
        <end position="11"/>
    </location>
</feature>
<dbReference type="Pfam" id="PF00501">
    <property type="entry name" value="AMP-binding"/>
    <property type="match status" value="1"/>
</dbReference>
<evidence type="ECO:0000256" key="1">
    <source>
        <dbReference type="SAM" id="MobiDB-lite"/>
    </source>
</evidence>
<dbReference type="InterPro" id="IPR010071">
    <property type="entry name" value="AA_adenyl_dom"/>
</dbReference>
<evidence type="ECO:0000313" key="4">
    <source>
        <dbReference type="Proteomes" id="UP000253742"/>
    </source>
</evidence>
<dbReference type="GO" id="GO:0031177">
    <property type="term" value="F:phosphopantetheine binding"/>
    <property type="evidence" value="ECO:0007669"/>
    <property type="project" value="TreeGrafter"/>
</dbReference>
<dbReference type="InterPro" id="IPR036736">
    <property type="entry name" value="ACP-like_sf"/>
</dbReference>
<proteinExistence type="predicted"/>
<dbReference type="InterPro" id="IPR020845">
    <property type="entry name" value="AMP-binding_CS"/>
</dbReference>
<evidence type="ECO:0000313" key="3">
    <source>
        <dbReference type="EMBL" id="RDD86151.1"/>
    </source>
</evidence>
<feature type="domain" description="Carrier" evidence="2">
    <location>
        <begin position="752"/>
        <end position="829"/>
    </location>
</feature>
<sequence length="1091" mass="116923">MSGHRTQQTYTRIPRWTMPGSDGRGAAEHREELPAPLTRALQERAAETGAGLPAVLLAAHARVLATVSAEPDLLIGLVPATGRAESPLSLTVADSSWADLVRLASTAPAPAPRAEGRPEVVFDLSGLTPTGTAPAGHPGGDDTAAGLGEGVVLRAAVAAGSDGLSLRLVYDRAHLDESYARRLAGYHLCALELLAADASAPHHGRSLLSDEEVDTHLYGLAGPRVELTDRTFVDHFEDRVREVPDAVAAVHGPVRWTYRELDGRANRIAHALLDAGVRTEDVVAVVMDRTLDWIAAALGVFKAGGVYLPVRPDFPADRVAAQFSRSECAFVLTEPGSAALAERAGGLTGRAPAVLSVPEIQASGVSDAAPRVPIAPGQAAYIYFTSGSTGAPKGAMCEHAGMLNHLHMKLDDMEMTNGTAEVVTQTASQCFDISLWQFAAPLMVGGSVRVVDTDALLDVAGFLDEIVTGGVTVVQIVPSYLEVLLTHLEQHPRPLGALRTVSVTGEALKYELVQRWFALYPGIKLVNAYGATEVSDDTMHEVLDRVPDRDFVTVGRSLRNVNTYVLDQDLALVPLGSPGEIAFSGVCVGRGYINDEERTREAFVPDPFRDGTRMYRTGDFGRWLPEGRIEYLGRRDEQVKIRGFRIEIGEIENKLLGLAGVREAAVVIDGTGDGQRNLVAFFSGGDGGAGPDAEPTTERARDFLAGLLPEYMVPTYFHRLDRLPLTENGKIDKKALVRLAGTLGHGGAAYAAPSTPAEQRLAMLWAQVLGVPLERIGRDDNFFELGGTSLAAVRLLVQLDRVLSLKDLVAHPVLADLGRALDDRVRGGERAATENLLQPLANARDPHRTLVCFPYAGGNAVNFRSLAAELERDGIAVLGVELPGHDFAGGDDPMADVPEIARRVRDEVAAKVTTPVLLWGHCAGAAPALETARLLQEAGRPAERVFVGALLLEDVGALRAEMADASAADNRTLLSRLRADNAYVELDELKPERADVVGRAYRHDVLTANSHLIRIREDSESHRVDAPVDVVVARDDASTARFAADHGDWKAVSDRVTLHELDQGGHYFIGTRPADTAALVRACCPKPAHRD</sequence>
<dbReference type="GO" id="GO:0043041">
    <property type="term" value="P:amino acid activation for nonribosomal peptide biosynthetic process"/>
    <property type="evidence" value="ECO:0007669"/>
    <property type="project" value="TreeGrafter"/>
</dbReference>
<dbReference type="Pfam" id="PF13193">
    <property type="entry name" value="AMP-binding_C"/>
    <property type="match status" value="1"/>
</dbReference>
<reference evidence="3 4" key="1">
    <citation type="submission" date="2018-07" db="EMBL/GenBank/DDBJ databases">
        <title>Genome guided investigation of antibiotics producing actinomycetales strain isolated from a Macau mangrove ecosystem.</title>
        <authorList>
            <person name="Hu D."/>
        </authorList>
    </citation>
    <scope>NUCLEOTIDE SEQUENCE [LARGE SCALE GENOMIC DNA]</scope>
    <source>
        <strain evidence="3 4">2297</strain>
    </source>
</reference>
<organism evidence="3 4">
    <name type="scientific">Streptomyces parvulus</name>
    <dbReference type="NCBI Taxonomy" id="146923"/>
    <lineage>
        <taxon>Bacteria</taxon>
        <taxon>Bacillati</taxon>
        <taxon>Actinomycetota</taxon>
        <taxon>Actinomycetes</taxon>
        <taxon>Kitasatosporales</taxon>
        <taxon>Streptomycetaceae</taxon>
        <taxon>Streptomyces</taxon>
    </lineage>
</organism>
<protein>
    <submittedName>
        <fullName evidence="3">Amino acid adenylation domain-containing protein</fullName>
    </submittedName>
</protein>
<dbReference type="InterPro" id="IPR001031">
    <property type="entry name" value="Thioesterase"/>
</dbReference>